<dbReference type="STRING" id="1249552.PS2015_1737"/>
<dbReference type="AlphaFoldDB" id="A0A0S2KE89"/>
<name>A0A0S2KE89_9GAMM</name>
<dbReference type="OrthoDB" id="7365273at2"/>
<gene>
    <name evidence="1" type="ORF">PS2015_1737</name>
</gene>
<organism evidence="1 2">
    <name type="scientific">Pseudohongiella spirulinae</name>
    <dbReference type="NCBI Taxonomy" id="1249552"/>
    <lineage>
        <taxon>Bacteria</taxon>
        <taxon>Pseudomonadati</taxon>
        <taxon>Pseudomonadota</taxon>
        <taxon>Gammaproteobacteria</taxon>
        <taxon>Pseudomonadales</taxon>
        <taxon>Pseudohongiellaceae</taxon>
        <taxon>Pseudohongiella</taxon>
    </lineage>
</organism>
<keyword evidence="2" id="KW-1185">Reference proteome</keyword>
<dbReference type="EMBL" id="CP013189">
    <property type="protein sequence ID" value="ALO46388.1"/>
    <property type="molecule type" value="Genomic_DNA"/>
</dbReference>
<proteinExistence type="predicted"/>
<evidence type="ECO:0008006" key="3">
    <source>
        <dbReference type="Google" id="ProtNLM"/>
    </source>
</evidence>
<dbReference type="Pfam" id="PF13560">
    <property type="entry name" value="HTH_31"/>
    <property type="match status" value="1"/>
</dbReference>
<dbReference type="Proteomes" id="UP000065641">
    <property type="component" value="Chromosome"/>
</dbReference>
<dbReference type="KEGG" id="pspi:PS2015_1737"/>
<evidence type="ECO:0000313" key="2">
    <source>
        <dbReference type="Proteomes" id="UP000065641"/>
    </source>
</evidence>
<dbReference type="SUPFAM" id="SSF47413">
    <property type="entry name" value="lambda repressor-like DNA-binding domains"/>
    <property type="match status" value="1"/>
</dbReference>
<dbReference type="InterPro" id="IPR010982">
    <property type="entry name" value="Lambda_DNA-bd_dom_sf"/>
</dbReference>
<reference evidence="1 2" key="1">
    <citation type="submission" date="2015-11" db="EMBL/GenBank/DDBJ databases">
        <authorList>
            <person name="Zhang Y."/>
            <person name="Guo Z."/>
        </authorList>
    </citation>
    <scope>NUCLEOTIDE SEQUENCE [LARGE SCALE GENOMIC DNA]</scope>
    <source>
        <strain evidence="1 2">KCTC 32221</strain>
    </source>
</reference>
<sequence length="54" mass="5999">MPSKSPAVTSDIKFRAREIGRQIRTRRKALGVSATALAESVDMSRVTVHRMSIE</sequence>
<evidence type="ECO:0000313" key="1">
    <source>
        <dbReference type="EMBL" id="ALO46388.1"/>
    </source>
</evidence>
<accession>A0A0S2KE89</accession>
<dbReference type="GO" id="GO:0003677">
    <property type="term" value="F:DNA binding"/>
    <property type="evidence" value="ECO:0007669"/>
    <property type="project" value="InterPro"/>
</dbReference>
<protein>
    <recommendedName>
        <fullName evidence="3">HTH cro/C1-type domain-containing protein</fullName>
    </recommendedName>
</protein>
<dbReference type="RefSeq" id="WP_156412695.1">
    <property type="nucleotide sequence ID" value="NZ_CP013189.1"/>
</dbReference>
<dbReference type="Gene3D" id="1.10.260.40">
    <property type="entry name" value="lambda repressor-like DNA-binding domains"/>
    <property type="match status" value="1"/>
</dbReference>